<dbReference type="AlphaFoldDB" id="A0A6G1IHG3"/>
<gene>
    <name evidence="1" type="ORF">K458DRAFT_243937</name>
</gene>
<proteinExistence type="predicted"/>
<accession>A0A6G1IHG3</accession>
<sequence length="285" mass="33185">THIFSLPDELLLEITDQFHGRYRNTDLASFALTCRRMHVVAKEKLLCDPCFNLSRLHHYLWELAHHPHFIPKIRRLELWSSSEGRLPAEVSQTSIINLQSFVRSYRYPSTPCPPELLGGEFMDQCLTIFIFFAKKTNHKTEWADKVQEDVVPTLLAVLLLALPNLKELKCAAAWLMDFPFFRQLFTHDVLRVLPEDWHHRYLFCVARALQGKLEILEFPTDLAHMAFLVRSRMPFDFRPFAHLKQLSLSMSTLKYTQHALVAPIGPEYVFPPTLELLRISEATES</sequence>
<protein>
    <submittedName>
        <fullName evidence="1">Uncharacterized protein</fullName>
    </submittedName>
</protein>
<organism evidence="1 2">
    <name type="scientific">Lentithecium fluviatile CBS 122367</name>
    <dbReference type="NCBI Taxonomy" id="1168545"/>
    <lineage>
        <taxon>Eukaryota</taxon>
        <taxon>Fungi</taxon>
        <taxon>Dikarya</taxon>
        <taxon>Ascomycota</taxon>
        <taxon>Pezizomycotina</taxon>
        <taxon>Dothideomycetes</taxon>
        <taxon>Pleosporomycetidae</taxon>
        <taxon>Pleosporales</taxon>
        <taxon>Massarineae</taxon>
        <taxon>Lentitheciaceae</taxon>
        <taxon>Lentithecium</taxon>
    </lineage>
</organism>
<dbReference type="OrthoDB" id="3219396at2759"/>
<name>A0A6G1IHG3_9PLEO</name>
<keyword evidence="2" id="KW-1185">Reference proteome</keyword>
<dbReference type="EMBL" id="MU005622">
    <property type="protein sequence ID" value="KAF2677480.1"/>
    <property type="molecule type" value="Genomic_DNA"/>
</dbReference>
<evidence type="ECO:0000313" key="1">
    <source>
        <dbReference type="EMBL" id="KAF2677480.1"/>
    </source>
</evidence>
<dbReference type="CDD" id="cd09917">
    <property type="entry name" value="F-box_SF"/>
    <property type="match status" value="1"/>
</dbReference>
<evidence type="ECO:0000313" key="2">
    <source>
        <dbReference type="Proteomes" id="UP000799291"/>
    </source>
</evidence>
<reference evidence="1" key="1">
    <citation type="journal article" date="2020" name="Stud. Mycol.">
        <title>101 Dothideomycetes genomes: a test case for predicting lifestyles and emergence of pathogens.</title>
        <authorList>
            <person name="Haridas S."/>
            <person name="Albert R."/>
            <person name="Binder M."/>
            <person name="Bloem J."/>
            <person name="Labutti K."/>
            <person name="Salamov A."/>
            <person name="Andreopoulos B."/>
            <person name="Baker S."/>
            <person name="Barry K."/>
            <person name="Bills G."/>
            <person name="Bluhm B."/>
            <person name="Cannon C."/>
            <person name="Castanera R."/>
            <person name="Culley D."/>
            <person name="Daum C."/>
            <person name="Ezra D."/>
            <person name="Gonzalez J."/>
            <person name="Henrissat B."/>
            <person name="Kuo A."/>
            <person name="Liang C."/>
            <person name="Lipzen A."/>
            <person name="Lutzoni F."/>
            <person name="Magnuson J."/>
            <person name="Mondo S."/>
            <person name="Nolan M."/>
            <person name="Ohm R."/>
            <person name="Pangilinan J."/>
            <person name="Park H.-J."/>
            <person name="Ramirez L."/>
            <person name="Alfaro M."/>
            <person name="Sun H."/>
            <person name="Tritt A."/>
            <person name="Yoshinaga Y."/>
            <person name="Zwiers L.-H."/>
            <person name="Turgeon B."/>
            <person name="Goodwin S."/>
            <person name="Spatafora J."/>
            <person name="Crous P."/>
            <person name="Grigoriev I."/>
        </authorList>
    </citation>
    <scope>NUCLEOTIDE SEQUENCE</scope>
    <source>
        <strain evidence="1">CBS 122367</strain>
    </source>
</reference>
<feature type="non-terminal residue" evidence="1">
    <location>
        <position position="285"/>
    </location>
</feature>
<feature type="non-terminal residue" evidence="1">
    <location>
        <position position="1"/>
    </location>
</feature>
<dbReference type="Proteomes" id="UP000799291">
    <property type="component" value="Unassembled WGS sequence"/>
</dbReference>